<name>A0AAD9PBS0_RIDPI</name>
<evidence type="ECO:0000313" key="2">
    <source>
        <dbReference type="Proteomes" id="UP001209878"/>
    </source>
</evidence>
<dbReference type="Proteomes" id="UP001209878">
    <property type="component" value="Unassembled WGS sequence"/>
</dbReference>
<comment type="caution">
    <text evidence="1">The sequence shown here is derived from an EMBL/GenBank/DDBJ whole genome shotgun (WGS) entry which is preliminary data.</text>
</comment>
<proteinExistence type="predicted"/>
<accession>A0AAD9PBS0</accession>
<reference evidence="1" key="1">
    <citation type="journal article" date="2023" name="Mol. Biol. Evol.">
        <title>Third-Generation Sequencing Reveals the Adaptive Role of the Epigenome in Three Deep-Sea Polychaetes.</title>
        <authorList>
            <person name="Perez M."/>
            <person name="Aroh O."/>
            <person name="Sun Y."/>
            <person name="Lan Y."/>
            <person name="Juniper S.K."/>
            <person name="Young C.R."/>
            <person name="Angers B."/>
            <person name="Qian P.Y."/>
        </authorList>
    </citation>
    <scope>NUCLEOTIDE SEQUENCE</scope>
    <source>
        <strain evidence="1">R07B-5</strain>
    </source>
</reference>
<gene>
    <name evidence="1" type="ORF">NP493_43g01011</name>
</gene>
<evidence type="ECO:0000313" key="1">
    <source>
        <dbReference type="EMBL" id="KAK2191879.1"/>
    </source>
</evidence>
<protein>
    <submittedName>
        <fullName evidence="1">Uncharacterized protein</fullName>
    </submittedName>
</protein>
<dbReference type="AlphaFoldDB" id="A0AAD9PBS0"/>
<keyword evidence="2" id="KW-1185">Reference proteome</keyword>
<dbReference type="EMBL" id="JAODUO010000043">
    <property type="protein sequence ID" value="KAK2191879.1"/>
    <property type="molecule type" value="Genomic_DNA"/>
</dbReference>
<organism evidence="1 2">
    <name type="scientific">Ridgeia piscesae</name>
    <name type="common">Tubeworm</name>
    <dbReference type="NCBI Taxonomy" id="27915"/>
    <lineage>
        <taxon>Eukaryota</taxon>
        <taxon>Metazoa</taxon>
        <taxon>Spiralia</taxon>
        <taxon>Lophotrochozoa</taxon>
        <taxon>Annelida</taxon>
        <taxon>Polychaeta</taxon>
        <taxon>Sedentaria</taxon>
        <taxon>Canalipalpata</taxon>
        <taxon>Sabellida</taxon>
        <taxon>Siboglinidae</taxon>
        <taxon>Ridgeia</taxon>
    </lineage>
</organism>
<sequence length="35" mass="3927">MSYANCSYMSASNRDMRSLFSGVVKSSEYVQLSVE</sequence>